<reference evidence="3 5" key="2">
    <citation type="submission" date="2018-10" db="EMBL/GenBank/DDBJ databases">
        <title>Brevibacterium genomes from Austrain hard cheese rinds.</title>
        <authorList>
            <person name="Anast J.M."/>
            <person name="Dzieciol M."/>
            <person name="Schultz D.L."/>
            <person name="Mann E."/>
            <person name="Wagner M."/>
            <person name="Schmitz-Esser S."/>
        </authorList>
    </citation>
    <scope>NUCLEOTIDE SEQUENCE [LARGE SCALE GENOMIC DNA]</scope>
    <source>
        <strain evidence="3 5">L261</strain>
    </source>
</reference>
<evidence type="ECO:0000256" key="1">
    <source>
        <dbReference type="SAM" id="Phobius"/>
    </source>
</evidence>
<protein>
    <submittedName>
        <fullName evidence="2">Uncharacterized protein</fullName>
    </submittedName>
</protein>
<evidence type="ECO:0000313" key="2">
    <source>
        <dbReference type="EMBL" id="PCC48421.1"/>
    </source>
</evidence>
<keyword evidence="1" id="KW-0812">Transmembrane</keyword>
<feature type="transmembrane region" description="Helical" evidence="1">
    <location>
        <begin position="12"/>
        <end position="33"/>
    </location>
</feature>
<comment type="caution">
    <text evidence="2">The sequence shown here is derived from an EMBL/GenBank/DDBJ whole genome shotgun (WGS) entry which is preliminary data.</text>
</comment>
<organism evidence="2 4">
    <name type="scientific">Brevibacterium aurantiacum</name>
    <dbReference type="NCBI Taxonomy" id="273384"/>
    <lineage>
        <taxon>Bacteria</taxon>
        <taxon>Bacillati</taxon>
        <taxon>Actinomycetota</taxon>
        <taxon>Actinomycetes</taxon>
        <taxon>Micrococcales</taxon>
        <taxon>Brevibacteriaceae</taxon>
        <taxon>Brevibacterium</taxon>
    </lineage>
</organism>
<reference evidence="2 4" key="1">
    <citation type="journal article" date="2017" name="Elife">
        <title>Extensive horizontal gene transfer in cheese-associated bacteria.</title>
        <authorList>
            <person name="Bonham K.S."/>
            <person name="Wolfe B.E."/>
            <person name="Dutton R.J."/>
        </authorList>
    </citation>
    <scope>NUCLEOTIDE SEQUENCE [LARGE SCALE GENOMIC DNA]</scope>
    <source>
        <strain evidence="2 4">947_7</strain>
    </source>
</reference>
<dbReference type="Proteomes" id="UP000297736">
    <property type="component" value="Unassembled WGS sequence"/>
</dbReference>
<dbReference type="Proteomes" id="UP000217564">
    <property type="component" value="Unassembled WGS sequence"/>
</dbReference>
<sequence>MKDWALKDRGSLKEAVIVTILVPLIQFGMHLLGWGNGMFAWWEVLLAAPLTGFLYWAFTSAFRKYANEDVTPSSD</sequence>
<keyword evidence="1" id="KW-1133">Transmembrane helix</keyword>
<dbReference type="EMBL" id="RHFF01000008">
    <property type="protein sequence ID" value="TGD38795.1"/>
    <property type="molecule type" value="Genomic_DNA"/>
</dbReference>
<keyword evidence="1" id="KW-0472">Membrane</keyword>
<dbReference type="AlphaFoldDB" id="A0A2A3ZAC5"/>
<gene>
    <name evidence="2" type="ORF">CIK64_01670</name>
    <name evidence="3" type="ORF">EB834_09555</name>
</gene>
<proteinExistence type="predicted"/>
<dbReference type="RefSeq" id="WP_096161547.1">
    <property type="nucleotide sequence ID" value="NZ_JABUXY010000001.1"/>
</dbReference>
<feature type="transmembrane region" description="Helical" evidence="1">
    <location>
        <begin position="39"/>
        <end position="58"/>
    </location>
</feature>
<dbReference type="EMBL" id="NRGP01000002">
    <property type="protein sequence ID" value="PCC48421.1"/>
    <property type="molecule type" value="Genomic_DNA"/>
</dbReference>
<accession>A0A2A3ZAC5</accession>
<evidence type="ECO:0000313" key="3">
    <source>
        <dbReference type="EMBL" id="TGD38795.1"/>
    </source>
</evidence>
<name>A0A2A3ZAC5_BREAU</name>
<evidence type="ECO:0000313" key="5">
    <source>
        <dbReference type="Proteomes" id="UP000297736"/>
    </source>
</evidence>
<evidence type="ECO:0000313" key="4">
    <source>
        <dbReference type="Proteomes" id="UP000217564"/>
    </source>
</evidence>